<sequence>MAESRKWATLKGLSLKKKGANSPPIDAPPLEKNQKRRLRRLSRCSRKRKRELWLWTWRWRLSRLGSLWSWRGHWSLHKGLRKW</sequence>
<evidence type="ECO:0000313" key="2">
    <source>
        <dbReference type="EMBL" id="PKA63949.1"/>
    </source>
</evidence>
<accession>A0A2I0B841</accession>
<proteinExistence type="predicted"/>
<evidence type="ECO:0000256" key="1">
    <source>
        <dbReference type="SAM" id="MobiDB-lite"/>
    </source>
</evidence>
<protein>
    <submittedName>
        <fullName evidence="2">Uncharacterized protein</fullName>
    </submittedName>
</protein>
<name>A0A2I0B841_9ASPA</name>
<reference evidence="2 3" key="1">
    <citation type="journal article" date="2017" name="Nature">
        <title>The Apostasia genome and the evolution of orchids.</title>
        <authorList>
            <person name="Zhang G.Q."/>
            <person name="Liu K.W."/>
            <person name="Li Z."/>
            <person name="Lohaus R."/>
            <person name="Hsiao Y.Y."/>
            <person name="Niu S.C."/>
            <person name="Wang J.Y."/>
            <person name="Lin Y.C."/>
            <person name="Xu Q."/>
            <person name="Chen L.J."/>
            <person name="Yoshida K."/>
            <person name="Fujiwara S."/>
            <person name="Wang Z.W."/>
            <person name="Zhang Y.Q."/>
            <person name="Mitsuda N."/>
            <person name="Wang M."/>
            <person name="Liu G.H."/>
            <person name="Pecoraro L."/>
            <person name="Huang H.X."/>
            <person name="Xiao X.J."/>
            <person name="Lin M."/>
            <person name="Wu X.Y."/>
            <person name="Wu W.L."/>
            <person name="Chen Y.Y."/>
            <person name="Chang S.B."/>
            <person name="Sakamoto S."/>
            <person name="Ohme-Takagi M."/>
            <person name="Yagi M."/>
            <person name="Zeng S.J."/>
            <person name="Shen C.Y."/>
            <person name="Yeh C.M."/>
            <person name="Luo Y.B."/>
            <person name="Tsai W.C."/>
            <person name="Van de Peer Y."/>
            <person name="Liu Z.J."/>
        </authorList>
    </citation>
    <scope>NUCLEOTIDE SEQUENCE [LARGE SCALE GENOMIC DNA]</scope>
    <source>
        <strain evidence="3">cv. Shenzhen</strain>
        <tissue evidence="2">Stem</tissue>
    </source>
</reference>
<keyword evidence="3" id="KW-1185">Reference proteome</keyword>
<gene>
    <name evidence="2" type="ORF">AXF42_Ash004959</name>
</gene>
<feature type="region of interest" description="Disordered" evidence="1">
    <location>
        <begin position="1"/>
        <end position="32"/>
    </location>
</feature>
<organism evidence="2 3">
    <name type="scientific">Apostasia shenzhenica</name>
    <dbReference type="NCBI Taxonomy" id="1088818"/>
    <lineage>
        <taxon>Eukaryota</taxon>
        <taxon>Viridiplantae</taxon>
        <taxon>Streptophyta</taxon>
        <taxon>Embryophyta</taxon>
        <taxon>Tracheophyta</taxon>
        <taxon>Spermatophyta</taxon>
        <taxon>Magnoliopsida</taxon>
        <taxon>Liliopsida</taxon>
        <taxon>Asparagales</taxon>
        <taxon>Orchidaceae</taxon>
        <taxon>Apostasioideae</taxon>
        <taxon>Apostasia</taxon>
    </lineage>
</organism>
<dbReference type="EMBL" id="KZ451906">
    <property type="protein sequence ID" value="PKA63949.1"/>
    <property type="molecule type" value="Genomic_DNA"/>
</dbReference>
<dbReference type="Proteomes" id="UP000236161">
    <property type="component" value="Unassembled WGS sequence"/>
</dbReference>
<dbReference type="AlphaFoldDB" id="A0A2I0B841"/>
<evidence type="ECO:0000313" key="3">
    <source>
        <dbReference type="Proteomes" id="UP000236161"/>
    </source>
</evidence>